<feature type="non-terminal residue" evidence="1">
    <location>
        <position position="158"/>
    </location>
</feature>
<dbReference type="AlphaFoldDB" id="A0A382NQU6"/>
<protein>
    <submittedName>
        <fullName evidence="1">Uncharacterized protein</fullName>
    </submittedName>
</protein>
<sequence length="158" mass="18207">MECKVLTEEQKQHFIDKGHIVISQAFPRDLAVEWREFAFRRLGYDPDDLSTWKQERVHMPSMNSVSIQSVSPYTYDAICDLLGGQDRLSNPNLHWRDGFIINFSVGADREWQPPSSSVDGWHKDGDFFRHFLDSPEQGLLTIVIWSDIHPRSGGTFVA</sequence>
<dbReference type="SUPFAM" id="SSF51197">
    <property type="entry name" value="Clavaminate synthase-like"/>
    <property type="match status" value="1"/>
</dbReference>
<name>A0A382NQU6_9ZZZZ</name>
<reference evidence="1" key="1">
    <citation type="submission" date="2018-05" db="EMBL/GenBank/DDBJ databases">
        <authorList>
            <person name="Lanie J.A."/>
            <person name="Ng W.-L."/>
            <person name="Kazmierczak K.M."/>
            <person name="Andrzejewski T.M."/>
            <person name="Davidsen T.M."/>
            <person name="Wayne K.J."/>
            <person name="Tettelin H."/>
            <person name="Glass J.I."/>
            <person name="Rusch D."/>
            <person name="Podicherti R."/>
            <person name="Tsui H.-C.T."/>
            <person name="Winkler M.E."/>
        </authorList>
    </citation>
    <scope>NUCLEOTIDE SEQUENCE</scope>
</reference>
<dbReference type="EMBL" id="UINC01101712">
    <property type="protein sequence ID" value="SVC62737.1"/>
    <property type="molecule type" value="Genomic_DNA"/>
</dbReference>
<gene>
    <name evidence="1" type="ORF">METZ01_LOCUS315591</name>
</gene>
<dbReference type="Gene3D" id="2.60.120.620">
    <property type="entry name" value="q2cbj1_9rhob like domain"/>
    <property type="match status" value="1"/>
</dbReference>
<accession>A0A382NQU6</accession>
<organism evidence="1">
    <name type="scientific">marine metagenome</name>
    <dbReference type="NCBI Taxonomy" id="408172"/>
    <lineage>
        <taxon>unclassified sequences</taxon>
        <taxon>metagenomes</taxon>
        <taxon>ecological metagenomes</taxon>
    </lineage>
</organism>
<proteinExistence type="predicted"/>
<evidence type="ECO:0000313" key="1">
    <source>
        <dbReference type="EMBL" id="SVC62737.1"/>
    </source>
</evidence>